<keyword evidence="9" id="KW-1185">Reference proteome</keyword>
<evidence type="ECO:0000256" key="1">
    <source>
        <dbReference type="ARBA" id="ARBA00022723"/>
    </source>
</evidence>
<keyword evidence="2 4" id="KW-0863">Zinc-finger</keyword>
<organism evidence="8 9">
    <name type="scientific">Protea cynaroides</name>
    <dbReference type="NCBI Taxonomy" id="273540"/>
    <lineage>
        <taxon>Eukaryota</taxon>
        <taxon>Viridiplantae</taxon>
        <taxon>Streptophyta</taxon>
        <taxon>Embryophyta</taxon>
        <taxon>Tracheophyta</taxon>
        <taxon>Spermatophyta</taxon>
        <taxon>Magnoliopsida</taxon>
        <taxon>Proteales</taxon>
        <taxon>Proteaceae</taxon>
        <taxon>Protea</taxon>
    </lineage>
</organism>
<dbReference type="Gene3D" id="3.30.40.10">
    <property type="entry name" value="Zinc/RING finger domain, C3HC4 (zinc finger)"/>
    <property type="match status" value="2"/>
</dbReference>
<name>A0A9Q0GZG6_9MAGN</name>
<evidence type="ECO:0000256" key="4">
    <source>
        <dbReference type="PROSITE-ProRule" id="PRU00175"/>
    </source>
</evidence>
<feature type="region of interest" description="Disordered" evidence="5">
    <location>
        <begin position="852"/>
        <end position="876"/>
    </location>
</feature>
<proteinExistence type="predicted"/>
<dbReference type="InterPro" id="IPR001965">
    <property type="entry name" value="Znf_PHD"/>
</dbReference>
<feature type="region of interest" description="Disordered" evidence="5">
    <location>
        <begin position="1015"/>
        <end position="1097"/>
    </location>
</feature>
<dbReference type="InterPro" id="IPR011011">
    <property type="entry name" value="Znf_FYVE_PHD"/>
</dbReference>
<keyword evidence="3" id="KW-0862">Zinc</keyword>
<feature type="domain" description="PHD-type" evidence="6">
    <location>
        <begin position="128"/>
        <end position="248"/>
    </location>
</feature>
<comment type="caution">
    <text evidence="8">The sequence shown here is derived from an EMBL/GenBank/DDBJ whole genome shotgun (WGS) entry which is preliminary data.</text>
</comment>
<dbReference type="InterPro" id="IPR019787">
    <property type="entry name" value="Znf_PHD-finger"/>
</dbReference>
<dbReference type="SUPFAM" id="SSF57903">
    <property type="entry name" value="FYVE/PHD zinc finger"/>
    <property type="match status" value="1"/>
</dbReference>
<dbReference type="PANTHER" id="PTHR15315:SF26">
    <property type="entry name" value="E3 UBIQUITIN-PROTEIN LIGASE NRDP1"/>
    <property type="match status" value="1"/>
</dbReference>
<dbReference type="GO" id="GO:0016567">
    <property type="term" value="P:protein ubiquitination"/>
    <property type="evidence" value="ECO:0007669"/>
    <property type="project" value="TreeGrafter"/>
</dbReference>
<feature type="compositionally biased region" description="Low complexity" evidence="5">
    <location>
        <begin position="1287"/>
        <end position="1303"/>
    </location>
</feature>
<evidence type="ECO:0000259" key="6">
    <source>
        <dbReference type="PROSITE" id="PS50016"/>
    </source>
</evidence>
<dbReference type="PROSITE" id="PS00518">
    <property type="entry name" value="ZF_RING_1"/>
    <property type="match status" value="1"/>
</dbReference>
<dbReference type="GO" id="GO:0061630">
    <property type="term" value="F:ubiquitin protein ligase activity"/>
    <property type="evidence" value="ECO:0007669"/>
    <property type="project" value="TreeGrafter"/>
</dbReference>
<protein>
    <submittedName>
        <fullName evidence="8">Uncharacterized protein</fullName>
    </submittedName>
</protein>
<sequence>MSPTSHYVSFGIQHLIRKHLHREVVGPVVPAYDNSAELCGSVTCSTCRICVAFNLHAYYSSDKMVELEVETNGLLEEANFEVADDVDDAAFENERCGICMDIIIDRGVLDCCQHWFCFACIDNWAAVTNICPLCQKEFQLITCVPVYDTIGSCKVDEESFPRDDDWCIQGNCNTLSFPSYYIDENAVICLDGDGCKIRNGLVAIEENLNLDTSIACDSCDLWYHAYCVGFIPESSSTNSWLCPRCIIDEVPPEYDQISAQKQGNQFDPDTADPKSSTDAAFSGKVSVSVADAGETAVVISMVERMEWIQESSGKLLAESGVVMDPETQKFLSNYNATSSMMETHLKEATNAQQNIGAQELSLGLSSSHGTSLTLHCDSLSHNELVTKSDYKAIFEPNGSDICNIPSQPFTRPCIASIPSENESSIDLHLDLSVGSSLSVESMIDGATENQVIGNVQQHNSAEPSLSVGKMERHANTDVGLVGVKRKCMSSMNYVEKYNSPENEDGEARAKMLTKLSSKKVKPEEKSQMSTQKCQVKDSALKGFQKNSTLSATLENDKLQGDQEREADISDIMSIVRGRDPESSEGHQCPKSTDKSPRDKENAAGLRVKKIMRRATEDKDSSVLVQKLREEIREAVRNKASEDLGINIFDPKLLAAFRAAISGPRTEPVQKLSPSIVRSKRSILPKGKIRENLTKKIYGTASGRRRRAWDRDWGIEFWKRRCMKTSKPEKVETLKLVLDLLNKGSVMEQESELDTANPILSRLYLADTSVFPRKDDIKPLSLLSGVGDQKKKDENKIVGKESIPIHGMVQTSLESKASRDSAEMSNLSFDNKGKKSCAPSLVVGATCQNVHLNDSTNRKNSISVSSNSKIKSQTEKEMASKSAEVKIDKRKWALEVLARKTAKENKDKSQGKEENIAVLGGNFPLLAQLPSDMKPILAPSHHNKVPTSVRQAQLYRLTEYFLRTANLPVIHRTAATELAVADAINIEREIADRSNSKLVYVNLCAQVLSQHANNKKASGALESKSSPPSADTTRTTEATPEDTLSDPMVVEALTMAGLLSDSPPNSPSCLTKNLDDNDPTEKVRDEGGPENVFDMDSHPELDIYGDFEYDLDDEDYIGTSALRASKLQPEQSDLKMKVIFSTLNAEKTKNDQDCKDNGRLQTIEAPTDSSCILKCEKTEGLGITTLEVQGNAPCLPAEMLHVEGNEEPSLAECEELYGPDKEPLAERFPQIEPRESDKMIADRISTEKIAFSENESCKANIVARSSNIVTDSFSENTSVTGRFGTDHNSSGGENSSNLSSTSQNVRRKELKCNNEQSGVNHSISKKVEAYIKEHIRPLCKSGVITAEQYRWAVGKTTEKVMKYHSKEKNANFIIKEGNKVKKLAEQYVEAAQQKGKME</sequence>
<dbReference type="SMART" id="SM00249">
    <property type="entry name" value="PHD"/>
    <property type="match status" value="1"/>
</dbReference>
<evidence type="ECO:0000256" key="2">
    <source>
        <dbReference type="ARBA" id="ARBA00022771"/>
    </source>
</evidence>
<accession>A0A9Q0GZG6</accession>
<dbReference type="Pfam" id="PF00628">
    <property type="entry name" value="PHD"/>
    <property type="match status" value="1"/>
</dbReference>
<evidence type="ECO:0000256" key="5">
    <source>
        <dbReference type="SAM" id="MobiDB-lite"/>
    </source>
</evidence>
<feature type="region of interest" description="Disordered" evidence="5">
    <location>
        <begin position="1275"/>
        <end position="1316"/>
    </location>
</feature>
<evidence type="ECO:0000256" key="3">
    <source>
        <dbReference type="ARBA" id="ARBA00022833"/>
    </source>
</evidence>
<dbReference type="InterPro" id="IPR017907">
    <property type="entry name" value="Znf_RING_CS"/>
</dbReference>
<feature type="compositionally biased region" description="Low complexity" evidence="5">
    <location>
        <begin position="858"/>
        <end position="870"/>
    </location>
</feature>
<reference evidence="8" key="1">
    <citation type="journal article" date="2023" name="Plant J.">
        <title>The genome of the king protea, Protea cynaroides.</title>
        <authorList>
            <person name="Chang J."/>
            <person name="Duong T.A."/>
            <person name="Schoeman C."/>
            <person name="Ma X."/>
            <person name="Roodt D."/>
            <person name="Barker N."/>
            <person name="Li Z."/>
            <person name="Van de Peer Y."/>
            <person name="Mizrachi E."/>
        </authorList>
    </citation>
    <scope>NUCLEOTIDE SEQUENCE</scope>
    <source>
        <tissue evidence="8">Young leaves</tissue>
    </source>
</reference>
<feature type="domain" description="RING-type" evidence="7">
    <location>
        <begin position="96"/>
        <end position="135"/>
    </location>
</feature>
<evidence type="ECO:0000313" key="9">
    <source>
        <dbReference type="Proteomes" id="UP001141806"/>
    </source>
</evidence>
<evidence type="ECO:0000313" key="8">
    <source>
        <dbReference type="EMBL" id="KAJ4955478.1"/>
    </source>
</evidence>
<feature type="compositionally biased region" description="Basic and acidic residues" evidence="5">
    <location>
        <begin position="1072"/>
        <end position="1086"/>
    </location>
</feature>
<keyword evidence="1" id="KW-0479">Metal-binding</keyword>
<dbReference type="PANTHER" id="PTHR15315">
    <property type="entry name" value="RING FINGER PROTEIN 41, 151"/>
    <property type="match status" value="1"/>
</dbReference>
<gene>
    <name evidence="8" type="ORF">NE237_012261</name>
</gene>
<dbReference type="Pfam" id="PF13639">
    <property type="entry name" value="zf-RING_2"/>
    <property type="match status" value="1"/>
</dbReference>
<dbReference type="Proteomes" id="UP001141806">
    <property type="component" value="Unassembled WGS sequence"/>
</dbReference>
<evidence type="ECO:0000259" key="7">
    <source>
        <dbReference type="PROSITE" id="PS50089"/>
    </source>
</evidence>
<dbReference type="InterPro" id="IPR001841">
    <property type="entry name" value="Znf_RING"/>
</dbReference>
<dbReference type="PROSITE" id="PS50016">
    <property type="entry name" value="ZF_PHD_2"/>
    <property type="match status" value="1"/>
</dbReference>
<feature type="region of interest" description="Disordered" evidence="5">
    <location>
        <begin position="515"/>
        <end position="537"/>
    </location>
</feature>
<dbReference type="EMBL" id="JAMYWD010000011">
    <property type="protein sequence ID" value="KAJ4955478.1"/>
    <property type="molecule type" value="Genomic_DNA"/>
</dbReference>
<dbReference type="InterPro" id="IPR013083">
    <property type="entry name" value="Znf_RING/FYVE/PHD"/>
</dbReference>
<feature type="region of interest" description="Disordered" evidence="5">
    <location>
        <begin position="576"/>
        <end position="603"/>
    </location>
</feature>
<dbReference type="PROSITE" id="PS50089">
    <property type="entry name" value="ZF_RING_2"/>
    <property type="match status" value="1"/>
</dbReference>
<dbReference type="GO" id="GO:0008270">
    <property type="term" value="F:zinc ion binding"/>
    <property type="evidence" value="ECO:0007669"/>
    <property type="project" value="UniProtKB-KW"/>
</dbReference>
<dbReference type="OrthoDB" id="21204at2759"/>
<dbReference type="SMART" id="SM00184">
    <property type="entry name" value="RING"/>
    <property type="match status" value="2"/>
</dbReference>
<feature type="compositionally biased region" description="Basic and acidic residues" evidence="5">
    <location>
        <begin position="591"/>
        <end position="601"/>
    </location>
</feature>
<dbReference type="SUPFAM" id="SSF57850">
    <property type="entry name" value="RING/U-box"/>
    <property type="match status" value="1"/>
</dbReference>